<dbReference type="GO" id="GO:0016491">
    <property type="term" value="F:oxidoreductase activity"/>
    <property type="evidence" value="ECO:0007669"/>
    <property type="project" value="TreeGrafter"/>
</dbReference>
<dbReference type="InterPro" id="IPR036291">
    <property type="entry name" value="NAD(P)-bd_dom_sf"/>
</dbReference>
<dbReference type="PANTHER" id="PTHR43544:SF12">
    <property type="entry name" value="NAD(P)-BINDING ROSSMANN-FOLD SUPERFAMILY PROTEIN"/>
    <property type="match status" value="1"/>
</dbReference>
<evidence type="ECO:0000259" key="3">
    <source>
        <dbReference type="PROSITE" id="PS51462"/>
    </source>
</evidence>
<dbReference type="SUPFAM" id="SSF55811">
    <property type="entry name" value="Nudix"/>
    <property type="match status" value="1"/>
</dbReference>
<dbReference type="GO" id="GO:0005737">
    <property type="term" value="C:cytoplasm"/>
    <property type="evidence" value="ECO:0007669"/>
    <property type="project" value="TreeGrafter"/>
</dbReference>
<dbReference type="eggNOG" id="KOG1611">
    <property type="taxonomic scope" value="Eukaryota"/>
</dbReference>
<dbReference type="Gene3D" id="3.40.50.720">
    <property type="entry name" value="NAD(P)-binding Rossmann-like Domain"/>
    <property type="match status" value="1"/>
</dbReference>
<name>K0S8T9_THAOC</name>
<evidence type="ECO:0000313" key="5">
    <source>
        <dbReference type="Proteomes" id="UP000266841"/>
    </source>
</evidence>
<sequence>MVRGLICIGMLQVIAQRVVMPMVLSPRGLRHYATVAMAGSNFHLAQDSNELFDLYLTPPDKELHNAVVTPAWGMEFNPPKRIDRSPKERGLVHRDGDWHRSVHVWLAQTTNGDRGKTSCKVLLQRRSPYKDTHPNLLDVSCAGHVDAGSDTVETATRELQEELGGNGIMQDRYEAEDVRRSKVCTVTSSIQGQTEKFGRFLCREYQDVFLLWWPSDEAFAPGLFSPQTEEEVSGFELMAAEELVAKLRSGDKDLVPRSIAYIGELSRALGVEQLPTPAKKPAKRKAKARTDDDDGRRTTDDGHHYRHAAAAIASEHIATGTRGARTNGFRVPLVHDMRSGTTSTRQRRQSTARRASTFQAPIPPDSHGEPVFPHIDVSSVGVASSRASIERNSDPNSVLVVTGANRTRSNELDIVAAKHDKMKVMPLDLEDQSSIDSLISDISTSYQRVDALYNVAGILGDGKTTPGPERAIEKIDRDWLEKTFAVNVIGPTMLAKGLSPLMRSKGRTKVKVATLEGPVDVELPKKRTTTVIVNLSARVGSICDNQLGGWISYRMSKSALNQATRTMAIELKRQGTHAIALHPGTTDTGLSKPFQRNVKEGRLFPVEFTVESLIKVVNSMEEENSGGFYDWAGKALPF</sequence>
<feature type="region of interest" description="Disordered" evidence="1">
    <location>
        <begin position="272"/>
        <end position="303"/>
    </location>
</feature>
<dbReference type="InterPro" id="IPR051468">
    <property type="entry name" value="Fungal_SecMetab_SDRs"/>
</dbReference>
<organism evidence="4 5">
    <name type="scientific">Thalassiosira oceanica</name>
    <name type="common">Marine diatom</name>
    <dbReference type="NCBI Taxonomy" id="159749"/>
    <lineage>
        <taxon>Eukaryota</taxon>
        <taxon>Sar</taxon>
        <taxon>Stramenopiles</taxon>
        <taxon>Ochrophyta</taxon>
        <taxon>Bacillariophyta</taxon>
        <taxon>Coscinodiscophyceae</taxon>
        <taxon>Thalassiosirophycidae</taxon>
        <taxon>Thalassiosirales</taxon>
        <taxon>Thalassiosiraceae</taxon>
        <taxon>Thalassiosira</taxon>
    </lineage>
</organism>
<feature type="compositionally biased region" description="Basic and acidic residues" evidence="1">
    <location>
        <begin position="288"/>
        <end position="303"/>
    </location>
</feature>
<dbReference type="Pfam" id="PF00106">
    <property type="entry name" value="adh_short"/>
    <property type="match status" value="1"/>
</dbReference>
<dbReference type="EMBL" id="AGNL01028637">
    <property type="protein sequence ID" value="EJK57316.1"/>
    <property type="molecule type" value="Genomic_DNA"/>
</dbReference>
<dbReference type="InterPro" id="IPR000086">
    <property type="entry name" value="NUDIX_hydrolase_dom"/>
</dbReference>
<gene>
    <name evidence="4" type="ORF">THAOC_22652</name>
</gene>
<feature type="region of interest" description="Disordered" evidence="1">
    <location>
        <begin position="339"/>
        <end position="370"/>
    </location>
</feature>
<evidence type="ECO:0000256" key="2">
    <source>
        <dbReference type="SAM" id="SignalP"/>
    </source>
</evidence>
<dbReference type="CDD" id="cd04692">
    <property type="entry name" value="NUDIX_Hydrolase"/>
    <property type="match status" value="1"/>
</dbReference>
<comment type="caution">
    <text evidence="4">The sequence shown here is derived from an EMBL/GenBank/DDBJ whole genome shotgun (WGS) entry which is preliminary data.</text>
</comment>
<dbReference type="PANTHER" id="PTHR43544">
    <property type="entry name" value="SHORT-CHAIN DEHYDROGENASE/REDUCTASE"/>
    <property type="match status" value="1"/>
</dbReference>
<dbReference type="Pfam" id="PF00293">
    <property type="entry name" value="NUDIX"/>
    <property type="match status" value="1"/>
</dbReference>
<dbReference type="OrthoDB" id="510307at2759"/>
<reference evidence="4 5" key="1">
    <citation type="journal article" date="2012" name="Genome Biol.">
        <title>Genome and low-iron response of an oceanic diatom adapted to chronic iron limitation.</title>
        <authorList>
            <person name="Lommer M."/>
            <person name="Specht M."/>
            <person name="Roy A.S."/>
            <person name="Kraemer L."/>
            <person name="Andreson R."/>
            <person name="Gutowska M.A."/>
            <person name="Wolf J."/>
            <person name="Bergner S.V."/>
            <person name="Schilhabel M.B."/>
            <person name="Klostermeier U.C."/>
            <person name="Beiko R.G."/>
            <person name="Rosenstiel P."/>
            <person name="Hippler M."/>
            <person name="Laroche J."/>
        </authorList>
    </citation>
    <scope>NUCLEOTIDE SEQUENCE [LARGE SCALE GENOMIC DNA]</scope>
    <source>
        <strain evidence="4 5">CCMP1005</strain>
    </source>
</reference>
<keyword evidence="2" id="KW-0732">Signal</keyword>
<evidence type="ECO:0000256" key="1">
    <source>
        <dbReference type="SAM" id="MobiDB-lite"/>
    </source>
</evidence>
<dbReference type="PROSITE" id="PS51462">
    <property type="entry name" value="NUDIX"/>
    <property type="match status" value="1"/>
</dbReference>
<dbReference type="Proteomes" id="UP000266841">
    <property type="component" value="Unassembled WGS sequence"/>
</dbReference>
<accession>K0S8T9</accession>
<keyword evidence="5" id="KW-1185">Reference proteome</keyword>
<feature type="signal peptide" evidence="2">
    <location>
        <begin position="1"/>
        <end position="15"/>
    </location>
</feature>
<protein>
    <recommendedName>
        <fullName evidence="3">Nudix hydrolase domain-containing protein</fullName>
    </recommendedName>
</protein>
<feature type="chain" id="PRO_5012903956" description="Nudix hydrolase domain-containing protein" evidence="2">
    <location>
        <begin position="16"/>
        <end position="638"/>
    </location>
</feature>
<feature type="domain" description="Nudix hydrolase" evidence="3">
    <location>
        <begin position="97"/>
        <end position="260"/>
    </location>
</feature>
<dbReference type="CDD" id="cd05325">
    <property type="entry name" value="carb_red_sniffer_like_SDR_c"/>
    <property type="match status" value="1"/>
</dbReference>
<dbReference type="SUPFAM" id="SSF51735">
    <property type="entry name" value="NAD(P)-binding Rossmann-fold domains"/>
    <property type="match status" value="1"/>
</dbReference>
<dbReference type="InterPro" id="IPR015797">
    <property type="entry name" value="NUDIX_hydrolase-like_dom_sf"/>
</dbReference>
<evidence type="ECO:0000313" key="4">
    <source>
        <dbReference type="EMBL" id="EJK57316.1"/>
    </source>
</evidence>
<dbReference type="InterPro" id="IPR002347">
    <property type="entry name" value="SDR_fam"/>
</dbReference>
<proteinExistence type="predicted"/>
<dbReference type="AlphaFoldDB" id="K0S8T9"/>
<dbReference type="Gene3D" id="3.90.79.10">
    <property type="entry name" value="Nucleoside Triphosphate Pyrophosphohydrolase"/>
    <property type="match status" value="1"/>
</dbReference>